<reference evidence="1 2" key="1">
    <citation type="submission" date="2023-04" db="EMBL/GenBank/DDBJ databases">
        <title>Tenacibaculum tangerinum sp. nov., isolated from sea tidal flat of South Korea.</title>
        <authorList>
            <person name="Lee S.H."/>
            <person name="Kim J.-J."/>
        </authorList>
    </citation>
    <scope>NUCLEOTIDE SEQUENCE [LARGE SCALE GENOMIC DNA]</scope>
    <source>
        <strain evidence="1 2">GRR-S3-23</strain>
    </source>
</reference>
<sequence length="290" mass="34223">MDKALELKIKFKNNEITNFREAEQYLNNSDLFKSLLTDFDYSVLNLLWRLTQLAEIPFSNNYSIVAEWTEKLINETFTGEGFSLNGKNDYLLACYNGMITSILIKLNHYDKDKIRKGINWIKNYQNVKRGEKCDWKGTGLKKYGGCMKSTPCYIGLVKSMIALSDYKNSIDYRTDNNLEIKLEEGLNYILNQKIFLRISNNKPITKDITKLTYPFTWKINIIEILRLIKDNQMLNDSRCSIAQEYLKSKRKDDGFWWCQTSNIMKNKSWIRFDKPREKGLWISNEIEQLL</sequence>
<accession>A0ABY8L3F7</accession>
<protein>
    <recommendedName>
        <fullName evidence="3">Nitrogen fixation protein NifH</fullName>
    </recommendedName>
</protein>
<name>A0ABY8L3F7_9FLAO</name>
<dbReference type="RefSeq" id="WP_279651842.1">
    <property type="nucleotide sequence ID" value="NZ_CP122539.1"/>
</dbReference>
<evidence type="ECO:0000313" key="1">
    <source>
        <dbReference type="EMBL" id="WGH75971.1"/>
    </source>
</evidence>
<organism evidence="1 2">
    <name type="scientific">Tenacibaculum tangerinum</name>
    <dbReference type="NCBI Taxonomy" id="3038772"/>
    <lineage>
        <taxon>Bacteria</taxon>
        <taxon>Pseudomonadati</taxon>
        <taxon>Bacteroidota</taxon>
        <taxon>Flavobacteriia</taxon>
        <taxon>Flavobacteriales</taxon>
        <taxon>Flavobacteriaceae</taxon>
        <taxon>Tenacibaculum</taxon>
    </lineage>
</organism>
<keyword evidence="2" id="KW-1185">Reference proteome</keyword>
<evidence type="ECO:0000313" key="2">
    <source>
        <dbReference type="Proteomes" id="UP001232001"/>
    </source>
</evidence>
<dbReference type="Proteomes" id="UP001232001">
    <property type="component" value="Chromosome"/>
</dbReference>
<gene>
    <name evidence="1" type="ORF">P8625_02045</name>
</gene>
<evidence type="ECO:0008006" key="3">
    <source>
        <dbReference type="Google" id="ProtNLM"/>
    </source>
</evidence>
<proteinExistence type="predicted"/>
<dbReference type="EMBL" id="CP122539">
    <property type="protein sequence ID" value="WGH75971.1"/>
    <property type="molecule type" value="Genomic_DNA"/>
</dbReference>